<keyword evidence="3" id="KW-0809">Transit peptide</keyword>
<dbReference type="SUPFAM" id="SSF81411">
    <property type="entry name" value="Mitochondrial cytochrome c oxidase subunit VIa"/>
    <property type="match status" value="1"/>
</dbReference>
<organism evidence="7 8">
    <name type="scientific">Jaapia argillacea MUCL 33604</name>
    <dbReference type="NCBI Taxonomy" id="933084"/>
    <lineage>
        <taxon>Eukaryota</taxon>
        <taxon>Fungi</taxon>
        <taxon>Dikarya</taxon>
        <taxon>Basidiomycota</taxon>
        <taxon>Agaricomycotina</taxon>
        <taxon>Agaricomycetes</taxon>
        <taxon>Agaricomycetidae</taxon>
        <taxon>Jaapiales</taxon>
        <taxon>Jaapiaceae</taxon>
        <taxon>Jaapia</taxon>
    </lineage>
</organism>
<keyword evidence="2" id="KW-0999">Mitochondrion inner membrane</keyword>
<evidence type="ECO:0000256" key="6">
    <source>
        <dbReference type="RuleBase" id="RU004396"/>
    </source>
</evidence>
<sequence>MSAILARSAARAVIRAAPRTRGYASAEWLEKEAAVNAHALETTALWRKVSFYVCVPGIIACALWVRQVEAEHAEHEHHAREENGGELVEPPAYEYLNRRGKPFPWGNNTLFFNPHVSSLGFSPSRSHNDHLLQKNKDLSQA</sequence>
<dbReference type="EMBL" id="KL197710">
    <property type="protein sequence ID" value="KDQ63504.1"/>
    <property type="molecule type" value="Genomic_DNA"/>
</dbReference>
<dbReference type="InterPro" id="IPR036418">
    <property type="entry name" value="Cyt_c_oxidase_su6a_sf"/>
</dbReference>
<proteinExistence type="inferred from homology"/>
<evidence type="ECO:0008006" key="9">
    <source>
        <dbReference type="Google" id="ProtNLM"/>
    </source>
</evidence>
<evidence type="ECO:0000256" key="3">
    <source>
        <dbReference type="ARBA" id="ARBA00022946"/>
    </source>
</evidence>
<dbReference type="PANTHER" id="PTHR11504">
    <property type="entry name" value="CYTOCHROME C OXIDASE POLYPEPTIDE VIA"/>
    <property type="match status" value="1"/>
</dbReference>
<evidence type="ECO:0000256" key="4">
    <source>
        <dbReference type="ARBA" id="ARBA00023128"/>
    </source>
</evidence>
<dbReference type="HOGENOM" id="CLU_122515_0_2_1"/>
<dbReference type="STRING" id="933084.A0A067Q983"/>
<dbReference type="Gene3D" id="4.10.95.10">
    <property type="entry name" value="Cytochrome c oxidase, subunit VIa"/>
    <property type="match status" value="1"/>
</dbReference>
<dbReference type="AlphaFoldDB" id="A0A067Q983"/>
<dbReference type="GO" id="GO:0030234">
    <property type="term" value="F:enzyme regulator activity"/>
    <property type="evidence" value="ECO:0007669"/>
    <property type="project" value="TreeGrafter"/>
</dbReference>
<dbReference type="GO" id="GO:0006123">
    <property type="term" value="P:mitochondrial electron transport, cytochrome c to oxygen"/>
    <property type="evidence" value="ECO:0007669"/>
    <property type="project" value="TreeGrafter"/>
</dbReference>
<name>A0A067Q983_9AGAM</name>
<comment type="subcellular location">
    <subcellularLocation>
        <location evidence="1">Mitochondrion inner membrane</location>
    </subcellularLocation>
</comment>
<protein>
    <recommendedName>
        <fullName evidence="9">Cytochrome c oxidase subunit</fullName>
    </recommendedName>
</protein>
<dbReference type="Pfam" id="PF02046">
    <property type="entry name" value="COX6A"/>
    <property type="match status" value="1"/>
</dbReference>
<evidence type="ECO:0000256" key="1">
    <source>
        <dbReference type="ARBA" id="ARBA00004273"/>
    </source>
</evidence>
<dbReference type="GO" id="GO:0005743">
    <property type="term" value="C:mitochondrial inner membrane"/>
    <property type="evidence" value="ECO:0007669"/>
    <property type="project" value="UniProtKB-SubCell"/>
</dbReference>
<dbReference type="PANTHER" id="PTHR11504:SF0">
    <property type="entry name" value="CYTOCHROME C OXIDASE SUBUNIT"/>
    <property type="match status" value="1"/>
</dbReference>
<dbReference type="OrthoDB" id="5947505at2759"/>
<dbReference type="Proteomes" id="UP000027265">
    <property type="component" value="Unassembled WGS sequence"/>
</dbReference>
<comment type="similarity">
    <text evidence="6">Belongs to the cytochrome c oxidase subunit 6A family.</text>
</comment>
<dbReference type="InParanoid" id="A0A067Q983"/>
<reference evidence="8" key="1">
    <citation type="journal article" date="2014" name="Proc. Natl. Acad. Sci. U.S.A.">
        <title>Extensive sampling of basidiomycete genomes demonstrates inadequacy of the white-rot/brown-rot paradigm for wood decay fungi.</title>
        <authorList>
            <person name="Riley R."/>
            <person name="Salamov A.A."/>
            <person name="Brown D.W."/>
            <person name="Nagy L.G."/>
            <person name="Floudas D."/>
            <person name="Held B.W."/>
            <person name="Levasseur A."/>
            <person name="Lombard V."/>
            <person name="Morin E."/>
            <person name="Otillar R."/>
            <person name="Lindquist E.A."/>
            <person name="Sun H."/>
            <person name="LaButti K.M."/>
            <person name="Schmutz J."/>
            <person name="Jabbour D."/>
            <person name="Luo H."/>
            <person name="Baker S.E."/>
            <person name="Pisabarro A.G."/>
            <person name="Walton J.D."/>
            <person name="Blanchette R.A."/>
            <person name="Henrissat B."/>
            <person name="Martin F."/>
            <person name="Cullen D."/>
            <person name="Hibbett D.S."/>
            <person name="Grigoriev I.V."/>
        </authorList>
    </citation>
    <scope>NUCLEOTIDE SEQUENCE [LARGE SCALE GENOMIC DNA]</scope>
    <source>
        <strain evidence="8">MUCL 33604</strain>
    </source>
</reference>
<gene>
    <name evidence="7" type="ORF">JAAARDRAFT_119615</name>
</gene>
<dbReference type="FunCoup" id="A0A067Q983">
    <property type="interactions" value="81"/>
</dbReference>
<evidence type="ECO:0000256" key="5">
    <source>
        <dbReference type="ARBA" id="ARBA00023136"/>
    </source>
</evidence>
<evidence type="ECO:0000256" key="2">
    <source>
        <dbReference type="ARBA" id="ARBA00022792"/>
    </source>
</evidence>
<accession>A0A067Q983</accession>
<keyword evidence="8" id="KW-1185">Reference proteome</keyword>
<evidence type="ECO:0000313" key="7">
    <source>
        <dbReference type="EMBL" id="KDQ63504.1"/>
    </source>
</evidence>
<dbReference type="InterPro" id="IPR001349">
    <property type="entry name" value="Cyt_c_oxidase_su6a"/>
</dbReference>
<keyword evidence="5" id="KW-0472">Membrane</keyword>
<evidence type="ECO:0000313" key="8">
    <source>
        <dbReference type="Proteomes" id="UP000027265"/>
    </source>
</evidence>
<keyword evidence="4" id="KW-0496">Mitochondrion</keyword>